<feature type="region of interest" description="Disordered" evidence="1">
    <location>
        <begin position="42"/>
        <end position="65"/>
    </location>
</feature>
<evidence type="ECO:0000313" key="2">
    <source>
        <dbReference type="EnsemblMetazoa" id="AALB014932-PA"/>
    </source>
</evidence>
<evidence type="ECO:0000256" key="1">
    <source>
        <dbReference type="SAM" id="MobiDB-lite"/>
    </source>
</evidence>
<dbReference type="Proteomes" id="UP000069272">
    <property type="component" value="Chromosome 3R"/>
</dbReference>
<dbReference type="EnsemblMetazoa" id="AALB014932-RA">
    <property type="protein sequence ID" value="AALB014932-PA"/>
    <property type="gene ID" value="AALB014932"/>
</dbReference>
<dbReference type="AlphaFoldDB" id="A0A182FZB6"/>
<sequence length="65" mass="6975">AVELSKQQHLAGRPPGPREEQPGPPARHTIIIISPHTHTVHTRTQYTPGSSSNEEAAAVNQCSTV</sequence>
<reference evidence="2 3" key="1">
    <citation type="journal article" date="2017" name="G3 (Bethesda)">
        <title>The Physical Genome Mapping of Anopheles albimanus Corrected Scaffold Misassemblies and Identified Interarm Rearrangements in Genus Anopheles.</title>
        <authorList>
            <person name="Artemov G.N."/>
            <person name="Peery A.N."/>
            <person name="Jiang X."/>
            <person name="Tu Z."/>
            <person name="Stegniy V.N."/>
            <person name="Sharakhova M.V."/>
            <person name="Sharakhov I.V."/>
        </authorList>
    </citation>
    <scope>NUCLEOTIDE SEQUENCE [LARGE SCALE GENOMIC DNA]</scope>
    <source>
        <strain evidence="2 3">ALBI9_A</strain>
    </source>
</reference>
<evidence type="ECO:0000313" key="3">
    <source>
        <dbReference type="Proteomes" id="UP000069272"/>
    </source>
</evidence>
<organism evidence="2 3">
    <name type="scientific">Anopheles albimanus</name>
    <name type="common">New world malaria mosquito</name>
    <dbReference type="NCBI Taxonomy" id="7167"/>
    <lineage>
        <taxon>Eukaryota</taxon>
        <taxon>Metazoa</taxon>
        <taxon>Ecdysozoa</taxon>
        <taxon>Arthropoda</taxon>
        <taxon>Hexapoda</taxon>
        <taxon>Insecta</taxon>
        <taxon>Pterygota</taxon>
        <taxon>Neoptera</taxon>
        <taxon>Endopterygota</taxon>
        <taxon>Diptera</taxon>
        <taxon>Nematocera</taxon>
        <taxon>Culicoidea</taxon>
        <taxon>Culicidae</taxon>
        <taxon>Anophelinae</taxon>
        <taxon>Anopheles</taxon>
    </lineage>
</organism>
<proteinExistence type="predicted"/>
<name>A0A182FZB6_ANOAL</name>
<accession>A0A182FZB6</accession>
<keyword evidence="3" id="KW-1185">Reference proteome</keyword>
<feature type="region of interest" description="Disordered" evidence="1">
    <location>
        <begin position="1"/>
        <end position="27"/>
    </location>
</feature>
<protein>
    <submittedName>
        <fullName evidence="2">Uncharacterized protein</fullName>
    </submittedName>
</protein>
<reference evidence="2" key="2">
    <citation type="submission" date="2022-08" db="UniProtKB">
        <authorList>
            <consortium name="EnsemblMetazoa"/>
        </authorList>
    </citation>
    <scope>IDENTIFICATION</scope>
    <source>
        <strain evidence="2">STECLA/ALBI9_A</strain>
    </source>
</reference>
<feature type="compositionally biased region" description="Polar residues" evidence="1">
    <location>
        <begin position="43"/>
        <end position="65"/>
    </location>
</feature>